<dbReference type="Pfam" id="PF00821">
    <property type="entry name" value="PEPCK_GTP"/>
    <property type="match status" value="2"/>
</dbReference>
<dbReference type="GeneTree" id="ENSGT00390000001912"/>
<dbReference type="AlphaFoldDB" id="A0A4W6C1I4"/>
<comment type="cofactor">
    <cofactor evidence="1">
        <name>Mn(2+)</name>
        <dbReference type="ChEBI" id="CHEBI:29035"/>
    </cofactor>
</comment>
<keyword evidence="10" id="KW-0342">GTP-binding</keyword>
<evidence type="ECO:0000313" key="16">
    <source>
        <dbReference type="Proteomes" id="UP000314980"/>
    </source>
</evidence>
<dbReference type="GO" id="GO:0019543">
    <property type="term" value="P:propionate catabolic process"/>
    <property type="evidence" value="ECO:0007669"/>
    <property type="project" value="TreeGrafter"/>
</dbReference>
<keyword evidence="7" id="KW-0479">Metal-binding</keyword>
<comment type="subunit">
    <text evidence="4">Monomer.</text>
</comment>
<dbReference type="GO" id="GO:0032869">
    <property type="term" value="P:cellular response to insulin stimulus"/>
    <property type="evidence" value="ECO:0007669"/>
    <property type="project" value="TreeGrafter"/>
</dbReference>
<dbReference type="InterPro" id="IPR018091">
    <property type="entry name" value="PEP_carboxykin_GTP_CS"/>
</dbReference>
<dbReference type="InterPro" id="IPR008210">
    <property type="entry name" value="PEP_carboxykinase_N"/>
</dbReference>
<comment type="similarity">
    <text evidence="3">Belongs to the phosphoenolpyruvate carboxykinase [GTP] family.</text>
</comment>
<keyword evidence="8" id="KW-0547">Nucleotide-binding</keyword>
<dbReference type="InterPro" id="IPR035078">
    <property type="entry name" value="PEP_carboxykinase_GTP_N"/>
</dbReference>
<keyword evidence="12" id="KW-0456">Lyase</keyword>
<dbReference type="GO" id="GO:0004613">
    <property type="term" value="F:phosphoenolpyruvate carboxykinase (GTP) activity"/>
    <property type="evidence" value="ECO:0007669"/>
    <property type="project" value="UniProtKB-EC"/>
</dbReference>
<dbReference type="GO" id="GO:0042594">
    <property type="term" value="P:response to starvation"/>
    <property type="evidence" value="ECO:0007669"/>
    <property type="project" value="TreeGrafter"/>
</dbReference>
<dbReference type="GO" id="GO:0006094">
    <property type="term" value="P:gluconeogenesis"/>
    <property type="evidence" value="ECO:0007669"/>
    <property type="project" value="UniProtKB-UniPathway"/>
</dbReference>
<feature type="domain" description="Phosphoenolpyruvate carboxykinase C-terminal P-loop" evidence="13">
    <location>
        <begin position="279"/>
        <end position="457"/>
    </location>
</feature>
<reference evidence="16" key="1">
    <citation type="submission" date="2015-09" db="EMBL/GenBank/DDBJ databases">
        <authorList>
            <person name="Sai Rama Sridatta P."/>
        </authorList>
    </citation>
    <scope>NUCLEOTIDE SEQUENCE [LARGE SCALE GENOMIC DNA]</scope>
</reference>
<dbReference type="Ensembl" id="ENSLCAT00010005596.1">
    <property type="protein sequence ID" value="ENSLCAP00010005461.1"/>
    <property type="gene ID" value="ENSLCAG00010002681.1"/>
</dbReference>
<keyword evidence="9" id="KW-0210">Decarboxylase</keyword>
<dbReference type="PANTHER" id="PTHR11561">
    <property type="entry name" value="PHOSPHOENOLPYRUVATE CARBOXYKINASE"/>
    <property type="match status" value="1"/>
</dbReference>
<evidence type="ECO:0000256" key="10">
    <source>
        <dbReference type="ARBA" id="ARBA00023134"/>
    </source>
</evidence>
<dbReference type="InterPro" id="IPR035077">
    <property type="entry name" value="PEP_carboxykinase_GTP_C"/>
</dbReference>
<gene>
    <name evidence="15" type="primary">PCK2</name>
    <name evidence="15" type="synonym">pck2</name>
</gene>
<dbReference type="GO" id="GO:0070365">
    <property type="term" value="P:hepatocyte differentiation"/>
    <property type="evidence" value="ECO:0007669"/>
    <property type="project" value="TreeGrafter"/>
</dbReference>
<evidence type="ECO:0000256" key="6">
    <source>
        <dbReference type="ARBA" id="ARBA00022432"/>
    </source>
</evidence>
<dbReference type="FunFam" id="3.90.228.20:FF:000005">
    <property type="entry name" value="Phosphoenolpyruvate carboxykinase [GTP], mitochondrial"/>
    <property type="match status" value="1"/>
</dbReference>
<evidence type="ECO:0000313" key="15">
    <source>
        <dbReference type="Ensembl" id="ENSLCAP00010005461.1"/>
    </source>
</evidence>
<dbReference type="EC" id="4.1.1.32" evidence="5"/>
<dbReference type="PANTHER" id="PTHR11561:SF11">
    <property type="entry name" value="PHOSPHOENOLPYRUVATE CARBOXYKINASE [GTP], MITOCHONDRIAL"/>
    <property type="match status" value="1"/>
</dbReference>
<dbReference type="GO" id="GO:0046327">
    <property type="term" value="P:glycerol biosynthetic process from pyruvate"/>
    <property type="evidence" value="ECO:0007669"/>
    <property type="project" value="TreeGrafter"/>
</dbReference>
<dbReference type="Pfam" id="PF17297">
    <property type="entry name" value="PEPCK_N"/>
    <property type="match status" value="1"/>
</dbReference>
<keyword evidence="6" id="KW-0312">Gluconeogenesis</keyword>
<protein>
    <recommendedName>
        <fullName evidence="5">phosphoenolpyruvate carboxykinase (GTP)</fullName>
        <ecNumber evidence="5">4.1.1.32</ecNumber>
    </recommendedName>
</protein>
<dbReference type="PIRSF" id="PIRSF001348">
    <property type="entry name" value="PEP_carboxykinase_GTP"/>
    <property type="match status" value="1"/>
</dbReference>
<feature type="domain" description="Phosphoenolpyruvate carboxykinase C-terminal P-loop" evidence="13">
    <location>
        <begin position="459"/>
        <end position="610"/>
    </location>
</feature>
<dbReference type="GO" id="GO:0030145">
    <property type="term" value="F:manganese ion binding"/>
    <property type="evidence" value="ECO:0007669"/>
    <property type="project" value="TreeGrafter"/>
</dbReference>
<dbReference type="NCBIfam" id="NF003253">
    <property type="entry name" value="PRK04210.1"/>
    <property type="match status" value="1"/>
</dbReference>
<dbReference type="Proteomes" id="UP000314980">
    <property type="component" value="Unassembled WGS sequence"/>
</dbReference>
<evidence type="ECO:0000256" key="4">
    <source>
        <dbReference type="ARBA" id="ARBA00011245"/>
    </source>
</evidence>
<evidence type="ECO:0000256" key="5">
    <source>
        <dbReference type="ARBA" id="ARBA00012306"/>
    </source>
</evidence>
<dbReference type="PROSITE" id="PS00505">
    <property type="entry name" value="PEPCK_GTP"/>
    <property type="match status" value="1"/>
</dbReference>
<dbReference type="HAMAP" id="MF_00452">
    <property type="entry name" value="PEPCK_GTP"/>
    <property type="match status" value="1"/>
</dbReference>
<evidence type="ECO:0000256" key="1">
    <source>
        <dbReference type="ARBA" id="ARBA00001936"/>
    </source>
</evidence>
<evidence type="ECO:0000259" key="14">
    <source>
        <dbReference type="Pfam" id="PF17297"/>
    </source>
</evidence>
<sequence>MEGDQAAAYLFSCLDIPVSYRHSGVGASVGVRSLASIPLLPPAVAEFVKGAVEECKPSGVHVVTGTPEETANILAGLEKEGMVKKLPQYDNCWLARTDPKDVARVESKTVIVTKNQRDTIPIPAGGVKSQLGSWMSESDWQKAREERFPGCMAGRTMYVIPFSMGPVGSTLSKYGVQVTDSPYVVASMGIMTRMGTPVLKKLAEGVEFVRCQHSLGRPLPLKAPLVNSWPCNPDKVLISHLPDTRQILSFGSGYGGNSLLGKKCFALRIASRIAKDEGWLAEHMLILGITNPQGVKRYVAAAFPSACGKTNLAMMKPALPGWKVECVGDDIAWMKFDSQGKLRAINPENGFFGVAPGTSNRTNPYAMATIAKNTMFTNVGETSDGGVWWEGLDPPAASVTLTDWHGKTWKPGSSTPCAHPNSRFCAPAAQCPIIDSQWESEEGVPIDAIIFGGRRPEGKVIMHDPFAMRPFFGYNFGDYLAHWLSMESRKAPTQLPKIFHVNWFRKDATTGAFLWPGFGENARVLEWIFKRCSREREDEAAKKSIIGWLPEDGTINTKGLSGKVDMGALFDVPTTFWQKETKELRAYFTQQVGGDLPAQVEAELKALENRVHNPY</sequence>
<keyword evidence="16" id="KW-1185">Reference proteome</keyword>
<dbReference type="CDD" id="cd00819">
    <property type="entry name" value="PEPCK_GTP"/>
    <property type="match status" value="1"/>
</dbReference>
<evidence type="ECO:0000256" key="3">
    <source>
        <dbReference type="ARBA" id="ARBA00005796"/>
    </source>
</evidence>
<comment type="pathway">
    <text evidence="2">Carbohydrate biosynthesis; gluconeogenesis.</text>
</comment>
<reference evidence="15" key="2">
    <citation type="submission" date="2025-08" db="UniProtKB">
        <authorList>
            <consortium name="Ensembl"/>
        </authorList>
    </citation>
    <scope>IDENTIFICATION</scope>
</reference>
<dbReference type="InterPro" id="IPR013035">
    <property type="entry name" value="PEP_carboxykinase_C"/>
</dbReference>
<evidence type="ECO:0000256" key="9">
    <source>
        <dbReference type="ARBA" id="ARBA00022793"/>
    </source>
</evidence>
<name>A0A4W6C1I4_LATCA</name>
<dbReference type="InterPro" id="IPR008209">
    <property type="entry name" value="PEP_carboxykinase_GTP"/>
</dbReference>
<dbReference type="GO" id="GO:0071333">
    <property type="term" value="P:cellular response to glucose stimulus"/>
    <property type="evidence" value="ECO:0007669"/>
    <property type="project" value="TreeGrafter"/>
</dbReference>
<accession>A0A4W6C1I4</accession>
<keyword evidence="11" id="KW-0464">Manganese</keyword>
<dbReference type="SUPFAM" id="SSF68923">
    <property type="entry name" value="PEP carboxykinase N-terminal domain"/>
    <property type="match status" value="1"/>
</dbReference>
<dbReference type="UniPathway" id="UPA00138"/>
<organism evidence="15 16">
    <name type="scientific">Lates calcarifer</name>
    <name type="common">Barramundi</name>
    <name type="synonym">Holocentrus calcarifer</name>
    <dbReference type="NCBI Taxonomy" id="8187"/>
    <lineage>
        <taxon>Eukaryota</taxon>
        <taxon>Metazoa</taxon>
        <taxon>Chordata</taxon>
        <taxon>Craniata</taxon>
        <taxon>Vertebrata</taxon>
        <taxon>Euteleostomi</taxon>
        <taxon>Actinopterygii</taxon>
        <taxon>Neopterygii</taxon>
        <taxon>Teleostei</taxon>
        <taxon>Neoteleostei</taxon>
        <taxon>Acanthomorphata</taxon>
        <taxon>Carangaria</taxon>
        <taxon>Carangaria incertae sedis</taxon>
        <taxon>Centropomidae</taxon>
        <taxon>Lates</taxon>
    </lineage>
</organism>
<dbReference type="Gene3D" id="2.170.8.10">
    <property type="entry name" value="Phosphoenolpyruvate Carboxykinase, domain 2"/>
    <property type="match status" value="1"/>
</dbReference>
<evidence type="ECO:0000256" key="11">
    <source>
        <dbReference type="ARBA" id="ARBA00023211"/>
    </source>
</evidence>
<evidence type="ECO:0000256" key="8">
    <source>
        <dbReference type="ARBA" id="ARBA00022741"/>
    </source>
</evidence>
<dbReference type="FunFam" id="3.40.449.10:FF:000003">
    <property type="entry name" value="Phosphoenolpyruvate carboxykinase, cytosolic [GTP]"/>
    <property type="match status" value="1"/>
</dbReference>
<proteinExistence type="inferred from homology"/>
<evidence type="ECO:0000256" key="7">
    <source>
        <dbReference type="ARBA" id="ARBA00022723"/>
    </source>
</evidence>
<feature type="domain" description="Phosphoenolpyruvate carboxykinase GTP-utilising N-terminal" evidence="14">
    <location>
        <begin position="46"/>
        <end position="275"/>
    </location>
</feature>
<dbReference type="Gene3D" id="3.90.228.20">
    <property type="match status" value="2"/>
</dbReference>
<dbReference type="Gene3D" id="3.40.449.10">
    <property type="entry name" value="Phosphoenolpyruvate Carboxykinase, domain 1"/>
    <property type="match status" value="1"/>
</dbReference>
<dbReference type="GO" id="GO:0005829">
    <property type="term" value="C:cytosol"/>
    <property type="evidence" value="ECO:0007669"/>
    <property type="project" value="TreeGrafter"/>
</dbReference>
<reference evidence="15" key="3">
    <citation type="submission" date="2025-09" db="UniProtKB">
        <authorList>
            <consortium name="Ensembl"/>
        </authorList>
    </citation>
    <scope>IDENTIFICATION</scope>
</reference>
<evidence type="ECO:0000259" key="13">
    <source>
        <dbReference type="Pfam" id="PF00821"/>
    </source>
</evidence>
<dbReference type="GO" id="GO:0071549">
    <property type="term" value="P:cellular response to dexamethasone stimulus"/>
    <property type="evidence" value="ECO:0007669"/>
    <property type="project" value="TreeGrafter"/>
</dbReference>
<dbReference type="GO" id="GO:0006107">
    <property type="term" value="P:oxaloacetate metabolic process"/>
    <property type="evidence" value="ECO:0007669"/>
    <property type="project" value="TreeGrafter"/>
</dbReference>
<evidence type="ECO:0000256" key="12">
    <source>
        <dbReference type="ARBA" id="ARBA00023239"/>
    </source>
</evidence>
<dbReference type="SUPFAM" id="SSF53795">
    <property type="entry name" value="PEP carboxykinase-like"/>
    <property type="match status" value="1"/>
</dbReference>
<evidence type="ECO:0000256" key="2">
    <source>
        <dbReference type="ARBA" id="ARBA00004742"/>
    </source>
</evidence>
<dbReference type="GO" id="GO:0005525">
    <property type="term" value="F:GTP binding"/>
    <property type="evidence" value="ECO:0007669"/>
    <property type="project" value="UniProtKB-KW"/>
</dbReference>